<evidence type="ECO:0000256" key="1">
    <source>
        <dbReference type="ARBA" id="ARBA00022737"/>
    </source>
</evidence>
<protein>
    <submittedName>
        <fullName evidence="4">HYR domain-containing protein</fullName>
    </submittedName>
</protein>
<feature type="chain" id="PRO_5024282091" evidence="2">
    <location>
        <begin position="22"/>
        <end position="1295"/>
    </location>
</feature>
<evidence type="ECO:0000313" key="4">
    <source>
        <dbReference type="EMBL" id="TLS67312.1"/>
    </source>
</evidence>
<feature type="domain" description="HYR" evidence="3">
    <location>
        <begin position="833"/>
        <end position="917"/>
    </location>
</feature>
<feature type="domain" description="HYR" evidence="3">
    <location>
        <begin position="337"/>
        <end position="420"/>
    </location>
</feature>
<organism evidence="4 5">
    <name type="scientific">Mariprofundus erugo</name>
    <dbReference type="NCBI Taxonomy" id="2528639"/>
    <lineage>
        <taxon>Bacteria</taxon>
        <taxon>Pseudomonadati</taxon>
        <taxon>Pseudomonadota</taxon>
        <taxon>Candidatius Mariprofundia</taxon>
        <taxon>Mariprofundales</taxon>
        <taxon>Mariprofundaceae</taxon>
        <taxon>Mariprofundus</taxon>
    </lineage>
</organism>
<dbReference type="Pfam" id="PF02494">
    <property type="entry name" value="HYR"/>
    <property type="match status" value="2"/>
</dbReference>
<evidence type="ECO:0000313" key="5">
    <source>
        <dbReference type="Proteomes" id="UP000306585"/>
    </source>
</evidence>
<sequence length="1295" mass="129092">MRLVLSLLIIMVLSGPVKSFAATTVVADSVAANLVNRFVQNAAGVFVSLPSVVATSAANQTGLVNNTNLGNVQIAPAPAAATPVVLGATGIMLTTGNISGTGNNLATAGDADVDAQLAANAALYATTGTFDASMIQFDFTVAAGVTAVTFDLVFASNEVPLAVNPDTAVVMVDGVNYAKLSNGQLLTNQTAGLLVAAPGVVTGYTNASQVQTVTAVLNPALATHRIKIAIADNVDGLVDSAVIVSNLTTTVSAQGGMGVGDIFPPVITPGANVVMEATATLTPVNLGAPVVTDNVDLNPRATPAPAGPYPVGVTVVTWTSTDAALNVGTATQTVTITDTTPPVITPPPANGFSTASPTMNADITAYLATVTATDLVGVVLPITNNAPAGGFPIGATTVTFTAADAAGNIATATTVITVTAATVINEINAAALATRLTQFDPAITVSLPTAVTVANQTGVINTTNLGTLNVLPAPIALTLPQTGIVLTTGNITGTGGNLAPPLALPGDADVSAALTAHPSFNTTGTFDAASLQFSFTVPAGTPSISLDFIYATNEALAGVPFPDAAVIMVDGINRGVFTNGLLLSNLNGAFLTATAGTLIGGYTNVSQLQTLTAQLDPLLATHTIKITIADNSDALTDSALVLSNMRVSASTQSGMGVGDVFPPVITPAANVTMEATAALTPVNLGLPIVTDNVDPNPVATPLPLGPYPVGVTLVTWTSTDVALNVGTAIQSVTITDTTPPVLTVPANATFAATTPSGIPASNGAVATILGSATATDAVGVATISNNAPALFPVGTTTVTYTARDVTGLTSTASMNIVVTPYVPVGGVAVANGVDQIPPVIKLNGSVEDTVLQTPAAAAYVDPGATVKDNFDGPVVPSVIFGLPAIDTSIVGTTVLTYTATDAAGNSASVSRIVHVVAAVPGRDVLPPVVTPPLDIVVPAVTFAGVPKADASLAAFFAGATALDNIVGATAVTNDAPAVLPVGKTVVTFSSVDPDGNRGTSTATVYVSGITPNMGSAADADGDFIPDDWEIAMFTAPGLTAAQILAVAGPATDFDLDGILDSAERILGTNPKLANTNPSGAASDLNDVVYSNSPSDSDSDGIIDALEDNVSALDPSVVTGIPSINGASTFSINANGNAVQSVAVTLATGAPAPVNQGLGTLSYKVLTAVGATVTVRINSTVPFGTNGQFYKLDAAGNYTLIPVAYVTTVGANTIDLTLTDGGPLDQDGVANGVIVDPIAFGSAPQLIGGNGGANKAGCVIQPSASFDPVFPLLIALGFLFLGLHRQRLVSRQEGNH</sequence>
<dbReference type="PANTHER" id="PTHR24273:SF32">
    <property type="entry name" value="HYALIN"/>
    <property type="match status" value="1"/>
</dbReference>
<proteinExistence type="predicted"/>
<dbReference type="InterPro" id="IPR013783">
    <property type="entry name" value="Ig-like_fold"/>
</dbReference>
<dbReference type="NCBIfam" id="NF038133">
    <property type="entry name" value="choice_anch_L"/>
    <property type="match status" value="2"/>
</dbReference>
<feature type="signal peptide" evidence="2">
    <location>
        <begin position="1"/>
        <end position="21"/>
    </location>
</feature>
<accession>A0A5R9GTA3</accession>
<dbReference type="NCBIfam" id="NF041766">
    <property type="entry name" value="choice_anch_U"/>
    <property type="match status" value="1"/>
</dbReference>
<keyword evidence="5" id="KW-1185">Reference proteome</keyword>
<keyword evidence="1" id="KW-0677">Repeat</keyword>
<dbReference type="RefSeq" id="WP_138239228.1">
    <property type="nucleotide sequence ID" value="NZ_VBRY01000006.1"/>
</dbReference>
<dbReference type="InterPro" id="IPR003410">
    <property type="entry name" value="HYR_dom"/>
</dbReference>
<evidence type="ECO:0000256" key="2">
    <source>
        <dbReference type="SAM" id="SignalP"/>
    </source>
</evidence>
<dbReference type="PANTHER" id="PTHR24273">
    <property type="entry name" value="FI04643P-RELATED"/>
    <property type="match status" value="1"/>
</dbReference>
<dbReference type="Pfam" id="PF16403">
    <property type="entry name" value="Bact_surface_Ig-like"/>
    <property type="match status" value="1"/>
</dbReference>
<dbReference type="Gene3D" id="2.60.40.10">
    <property type="entry name" value="Immunoglobulins"/>
    <property type="match status" value="1"/>
</dbReference>
<evidence type="ECO:0000259" key="3">
    <source>
        <dbReference type="PROSITE" id="PS50825"/>
    </source>
</evidence>
<dbReference type="Proteomes" id="UP000306585">
    <property type="component" value="Unassembled WGS sequence"/>
</dbReference>
<comment type="caution">
    <text evidence="4">The sequence shown here is derived from an EMBL/GenBank/DDBJ whole genome shotgun (WGS) entry which is preliminary data.</text>
</comment>
<dbReference type="PROSITE" id="PS50825">
    <property type="entry name" value="HYR"/>
    <property type="match status" value="3"/>
</dbReference>
<dbReference type="InterPro" id="IPR049804">
    <property type="entry name" value="Choice_anch_L"/>
</dbReference>
<keyword evidence="2" id="KW-0732">Signal</keyword>
<gene>
    <name evidence="4" type="ORF">FEF65_07745</name>
</gene>
<dbReference type="NCBIfam" id="NF033191">
    <property type="entry name" value="JDVT-CTERM"/>
    <property type="match status" value="1"/>
</dbReference>
<feature type="domain" description="HYR" evidence="3">
    <location>
        <begin position="735"/>
        <end position="820"/>
    </location>
</feature>
<dbReference type="InterPro" id="IPR032179">
    <property type="entry name" value="Cry22Aa_Ig-like"/>
</dbReference>
<dbReference type="EMBL" id="VBRY01000006">
    <property type="protein sequence ID" value="TLS67312.1"/>
    <property type="molecule type" value="Genomic_DNA"/>
</dbReference>
<name>A0A5R9GTA3_9PROT</name>
<dbReference type="InterPro" id="IPR053784">
    <property type="entry name" value="Choice_anch_U_dom"/>
</dbReference>
<reference evidence="4 5" key="1">
    <citation type="journal article" date="2019" name="Appl. Environ. Microbiol.">
        <title>Environmental Evidence and Genomic Insight of Iron-oxidizing Bacteria Preference Towards More Corrosion Resistant Stainless Steel at Higher Salinities.</title>
        <authorList>
            <person name="Garrison C.E."/>
            <person name="Price K.A."/>
            <person name="Field E.K."/>
        </authorList>
    </citation>
    <scope>NUCLEOTIDE SEQUENCE [LARGE SCALE GENOMIC DNA]</scope>
    <source>
        <strain evidence="4 5">P3</strain>
    </source>
</reference>